<sequence>MVQRNKNTITKRERGRLVVAQDKKIFLMTTFSRENARIWFNFQTIFLLLIFYLKNQPASTSNQIRKFRVFICLVCGSNFQKFARWLKKTLEPSSCRLQSASIFTCDATSLRLF</sequence>
<proteinExistence type="predicted"/>
<dbReference type="EMBL" id="HBUF01365499">
    <property type="protein sequence ID" value="CAG6723337.1"/>
    <property type="molecule type" value="Transcribed_RNA"/>
</dbReference>
<dbReference type="EMBL" id="HBUF01365501">
    <property type="protein sequence ID" value="CAG6723343.1"/>
    <property type="molecule type" value="Transcribed_RNA"/>
</dbReference>
<protein>
    <submittedName>
        <fullName evidence="2">Uncharacterized protein</fullName>
    </submittedName>
</protein>
<reference evidence="2" key="1">
    <citation type="submission" date="2021-05" db="EMBL/GenBank/DDBJ databases">
        <authorList>
            <person name="Alioto T."/>
            <person name="Alioto T."/>
            <person name="Gomez Garrido J."/>
        </authorList>
    </citation>
    <scope>NUCLEOTIDE SEQUENCE</scope>
</reference>
<evidence type="ECO:0000313" key="2">
    <source>
        <dbReference type="EMBL" id="CAG6723331.1"/>
    </source>
</evidence>
<organism evidence="2">
    <name type="scientific">Cacopsylla melanoneura</name>
    <dbReference type="NCBI Taxonomy" id="428564"/>
    <lineage>
        <taxon>Eukaryota</taxon>
        <taxon>Metazoa</taxon>
        <taxon>Ecdysozoa</taxon>
        <taxon>Arthropoda</taxon>
        <taxon>Hexapoda</taxon>
        <taxon>Insecta</taxon>
        <taxon>Pterygota</taxon>
        <taxon>Neoptera</taxon>
        <taxon>Paraneoptera</taxon>
        <taxon>Hemiptera</taxon>
        <taxon>Sternorrhyncha</taxon>
        <taxon>Psylloidea</taxon>
        <taxon>Psyllidae</taxon>
        <taxon>Psyllinae</taxon>
        <taxon>Cacopsylla</taxon>
    </lineage>
</organism>
<name>A0A8D8VGT9_9HEMI</name>
<dbReference type="EMBL" id="HBUF01365497">
    <property type="protein sequence ID" value="CAG6723331.1"/>
    <property type="molecule type" value="Transcribed_RNA"/>
</dbReference>
<keyword evidence="1" id="KW-1133">Transmembrane helix</keyword>
<keyword evidence="1" id="KW-0472">Membrane</keyword>
<keyword evidence="1" id="KW-0812">Transmembrane</keyword>
<dbReference type="AlphaFoldDB" id="A0A8D8VGT9"/>
<accession>A0A8D8VGT9</accession>
<feature type="transmembrane region" description="Helical" evidence="1">
    <location>
        <begin position="36"/>
        <end position="53"/>
    </location>
</feature>
<evidence type="ECO:0000256" key="1">
    <source>
        <dbReference type="SAM" id="Phobius"/>
    </source>
</evidence>